<dbReference type="Proteomes" id="UP000694380">
    <property type="component" value="Unplaced"/>
</dbReference>
<dbReference type="AlphaFoldDB" id="A0A8C3ILY1"/>
<name>A0A8C3ILY1_CHRPI</name>
<protein>
    <submittedName>
        <fullName evidence="1">Uncharacterized protein</fullName>
    </submittedName>
</protein>
<dbReference type="Ensembl" id="ENSCPBT00000040966.1">
    <property type="protein sequence ID" value="ENSCPBP00000034901.1"/>
    <property type="gene ID" value="ENSCPBG00000024339.1"/>
</dbReference>
<organism evidence="1 2">
    <name type="scientific">Chrysemys picta bellii</name>
    <name type="common">Western painted turtle</name>
    <name type="synonym">Emys bellii</name>
    <dbReference type="NCBI Taxonomy" id="8478"/>
    <lineage>
        <taxon>Eukaryota</taxon>
        <taxon>Metazoa</taxon>
        <taxon>Chordata</taxon>
        <taxon>Craniata</taxon>
        <taxon>Vertebrata</taxon>
        <taxon>Euteleostomi</taxon>
        <taxon>Archelosauria</taxon>
        <taxon>Testudinata</taxon>
        <taxon>Testudines</taxon>
        <taxon>Cryptodira</taxon>
        <taxon>Durocryptodira</taxon>
        <taxon>Testudinoidea</taxon>
        <taxon>Emydidae</taxon>
        <taxon>Chrysemys</taxon>
    </lineage>
</organism>
<keyword evidence="2" id="KW-1185">Reference proteome</keyword>
<proteinExistence type="predicted"/>
<reference evidence="1" key="1">
    <citation type="submission" date="2025-08" db="UniProtKB">
        <authorList>
            <consortium name="Ensembl"/>
        </authorList>
    </citation>
    <scope>IDENTIFICATION</scope>
</reference>
<reference evidence="1" key="2">
    <citation type="submission" date="2025-09" db="UniProtKB">
        <authorList>
            <consortium name="Ensembl"/>
        </authorList>
    </citation>
    <scope>IDENTIFICATION</scope>
</reference>
<evidence type="ECO:0000313" key="1">
    <source>
        <dbReference type="Ensembl" id="ENSCPBP00000034901.1"/>
    </source>
</evidence>
<evidence type="ECO:0000313" key="2">
    <source>
        <dbReference type="Proteomes" id="UP000694380"/>
    </source>
</evidence>
<sequence>CSKLWELPSPAGTWTAGRSGRPLLLAELWVTPAAARSCGPAARSHPLLWEALPPAAAKNCGSAAHGGWELCGGPGTCGHGKLQGPPTTRCGQELLPQKKPAV</sequence>
<accession>A0A8C3ILY1</accession>